<proteinExistence type="predicted"/>
<feature type="region of interest" description="Disordered" evidence="2">
    <location>
        <begin position="1"/>
        <end position="34"/>
    </location>
</feature>
<evidence type="ECO:0000259" key="4">
    <source>
        <dbReference type="Pfam" id="PF25939"/>
    </source>
</evidence>
<comment type="caution">
    <text evidence="5">The sequence shown here is derived from an EMBL/GenBank/DDBJ whole genome shotgun (WGS) entry which is preliminary data.</text>
</comment>
<protein>
    <recommendedName>
        <fullName evidence="4">DUF7982 domain-containing protein</fullName>
    </recommendedName>
</protein>
<organism evidence="5 6">
    <name type="scientific">Halalkalicoccus paucihalophilus</name>
    <dbReference type="NCBI Taxonomy" id="1008153"/>
    <lineage>
        <taxon>Archaea</taxon>
        <taxon>Methanobacteriati</taxon>
        <taxon>Methanobacteriota</taxon>
        <taxon>Stenosarchaea group</taxon>
        <taxon>Halobacteria</taxon>
        <taxon>Halobacteriales</taxon>
        <taxon>Halococcaceae</taxon>
        <taxon>Halalkalicoccus</taxon>
    </lineage>
</organism>
<keyword evidence="6" id="KW-1185">Reference proteome</keyword>
<name>A0A151AB19_9EURY</name>
<feature type="compositionally biased region" description="Polar residues" evidence="2">
    <location>
        <begin position="12"/>
        <end position="21"/>
    </location>
</feature>
<dbReference type="PATRIC" id="fig|1008153.3.peg.3077"/>
<keyword evidence="3" id="KW-0472">Membrane</keyword>
<feature type="compositionally biased region" description="Low complexity" evidence="2">
    <location>
        <begin position="1"/>
        <end position="11"/>
    </location>
</feature>
<evidence type="ECO:0000256" key="3">
    <source>
        <dbReference type="SAM" id="Phobius"/>
    </source>
</evidence>
<dbReference type="EMBL" id="LTAZ01000011">
    <property type="protein sequence ID" value="KYH24881.1"/>
    <property type="molecule type" value="Genomic_DNA"/>
</dbReference>
<evidence type="ECO:0000313" key="6">
    <source>
        <dbReference type="Proteomes" id="UP000075321"/>
    </source>
</evidence>
<accession>A0A151AB19</accession>
<dbReference type="Proteomes" id="UP000075321">
    <property type="component" value="Unassembled WGS sequence"/>
</dbReference>
<keyword evidence="3" id="KW-1133">Transmembrane helix</keyword>
<dbReference type="RefSeq" id="WP_066384074.1">
    <property type="nucleotide sequence ID" value="NZ_LTAZ01000011.1"/>
</dbReference>
<feature type="coiled-coil region" evidence="1">
    <location>
        <begin position="36"/>
        <end position="63"/>
    </location>
</feature>
<reference evidence="5 6" key="1">
    <citation type="submission" date="2016-02" db="EMBL/GenBank/DDBJ databases">
        <title>Genome sequence of Halalkalicoccus paucihalophilus DSM 24557.</title>
        <authorList>
            <person name="Poehlein A."/>
            <person name="Daniel R."/>
        </authorList>
    </citation>
    <scope>NUCLEOTIDE SEQUENCE [LARGE SCALE GENOMIC DNA]</scope>
    <source>
        <strain evidence="5 6">DSM 24557</strain>
    </source>
</reference>
<keyword evidence="3" id="KW-0812">Transmembrane</keyword>
<evidence type="ECO:0000313" key="5">
    <source>
        <dbReference type="EMBL" id="KYH24881.1"/>
    </source>
</evidence>
<dbReference type="InterPro" id="IPR058288">
    <property type="entry name" value="DUF7982"/>
</dbReference>
<keyword evidence="1" id="KW-0175">Coiled coil</keyword>
<evidence type="ECO:0000256" key="2">
    <source>
        <dbReference type="SAM" id="MobiDB-lite"/>
    </source>
</evidence>
<dbReference type="OrthoDB" id="214277at2157"/>
<evidence type="ECO:0000256" key="1">
    <source>
        <dbReference type="SAM" id="Coils"/>
    </source>
</evidence>
<gene>
    <name evidence="5" type="ORF">HAPAU_29730</name>
</gene>
<dbReference type="AlphaFoldDB" id="A0A151AB19"/>
<sequence length="314" mass="33847">MSQQQQSQPQSTADTNTSTTVDAGGEAEGDTELDERTTLAAQVELLQEENQRLRRAFSHARRTDYRRSATGLAILGVLAIGGAVLFSTVRTVLLALGATGLFAAVLSYYLTPERFVSAAVGEYVYAASVGNYDRLITELGLQETRLYIPTAHAGANASQQSARLFVPEHQEYTVPAREDLDSLLVLTDDLQERGAAFEPTGMELFREARQAIAGDIADEPDSLCSQLADAVVDVFELADSATTEVDGNDGRASIGITGSAYGAIDRFDHPVASLFGTGFALGLETPVTVEVTTGDDRADYLITCRWELDEHEEQ</sequence>
<feature type="domain" description="DUF7982" evidence="4">
    <location>
        <begin position="37"/>
        <end position="306"/>
    </location>
</feature>
<dbReference type="Pfam" id="PF25939">
    <property type="entry name" value="DUF7982"/>
    <property type="match status" value="1"/>
</dbReference>
<feature type="transmembrane region" description="Helical" evidence="3">
    <location>
        <begin position="69"/>
        <end position="86"/>
    </location>
</feature>